<organism evidence="2 3">
    <name type="scientific">Cohaesibacter gelatinilyticus</name>
    <dbReference type="NCBI Taxonomy" id="372072"/>
    <lineage>
        <taxon>Bacteria</taxon>
        <taxon>Pseudomonadati</taxon>
        <taxon>Pseudomonadota</taxon>
        <taxon>Alphaproteobacteria</taxon>
        <taxon>Hyphomicrobiales</taxon>
        <taxon>Cohaesibacteraceae</taxon>
    </lineage>
</organism>
<evidence type="ECO:0000313" key="3">
    <source>
        <dbReference type="Proteomes" id="UP000219439"/>
    </source>
</evidence>
<feature type="transmembrane region" description="Helical" evidence="1">
    <location>
        <begin position="76"/>
        <end position="95"/>
    </location>
</feature>
<dbReference type="RefSeq" id="WP_097154406.1">
    <property type="nucleotide sequence ID" value="NZ_OBEL01000003.1"/>
</dbReference>
<proteinExistence type="predicted"/>
<sequence>MKFLLFVLRLSGLWICALALLGLVLDGVRSIAANEIVIKSLGESWFEFDNASLNLAQAVIQRNLHPLIWDPTVQSILTMPAWLVGGIMGLFLIYLGRKRRPKVVSV</sequence>
<evidence type="ECO:0000256" key="1">
    <source>
        <dbReference type="SAM" id="Phobius"/>
    </source>
</evidence>
<dbReference type="EMBL" id="OBEL01000003">
    <property type="protein sequence ID" value="SNZ20063.1"/>
    <property type="molecule type" value="Genomic_DNA"/>
</dbReference>
<keyword evidence="1" id="KW-0812">Transmembrane</keyword>
<keyword evidence="1" id="KW-1133">Transmembrane helix</keyword>
<dbReference type="OrthoDB" id="8421292at2"/>
<name>A0A285PFI2_9HYPH</name>
<evidence type="ECO:0000313" key="2">
    <source>
        <dbReference type="EMBL" id="SNZ20063.1"/>
    </source>
</evidence>
<keyword evidence="1" id="KW-0472">Membrane</keyword>
<dbReference type="Proteomes" id="UP000219439">
    <property type="component" value="Unassembled WGS sequence"/>
</dbReference>
<accession>A0A285PFI2</accession>
<keyword evidence="3" id="KW-1185">Reference proteome</keyword>
<dbReference type="AlphaFoldDB" id="A0A285PFI2"/>
<gene>
    <name evidence="2" type="ORF">SAMN06265368_3161</name>
</gene>
<reference evidence="2 3" key="1">
    <citation type="submission" date="2017-09" db="EMBL/GenBank/DDBJ databases">
        <authorList>
            <person name="Ehlers B."/>
            <person name="Leendertz F.H."/>
        </authorList>
    </citation>
    <scope>NUCLEOTIDE SEQUENCE [LARGE SCALE GENOMIC DNA]</scope>
    <source>
        <strain evidence="2 3">DSM 18289</strain>
    </source>
</reference>
<protein>
    <submittedName>
        <fullName evidence="2">Uncharacterized protein</fullName>
    </submittedName>
</protein>